<reference evidence="1 2" key="1">
    <citation type="journal article" date="2014" name="Nat. Genet.">
        <title>Genome sequence of the hot pepper provides insights into the evolution of pungency in Capsicum species.</title>
        <authorList>
            <person name="Kim S."/>
            <person name="Park M."/>
            <person name="Yeom S.I."/>
            <person name="Kim Y.M."/>
            <person name="Lee J.M."/>
            <person name="Lee H.A."/>
            <person name="Seo E."/>
            <person name="Choi J."/>
            <person name="Cheong K."/>
            <person name="Kim K.T."/>
            <person name="Jung K."/>
            <person name="Lee G.W."/>
            <person name="Oh S.K."/>
            <person name="Bae C."/>
            <person name="Kim S.B."/>
            <person name="Lee H.Y."/>
            <person name="Kim S.Y."/>
            <person name="Kim M.S."/>
            <person name="Kang B.C."/>
            <person name="Jo Y.D."/>
            <person name="Yang H.B."/>
            <person name="Jeong H.J."/>
            <person name="Kang W.H."/>
            <person name="Kwon J.K."/>
            <person name="Shin C."/>
            <person name="Lim J.Y."/>
            <person name="Park J.H."/>
            <person name="Huh J.H."/>
            <person name="Kim J.S."/>
            <person name="Kim B.D."/>
            <person name="Cohen O."/>
            <person name="Paran I."/>
            <person name="Suh M.C."/>
            <person name="Lee S.B."/>
            <person name="Kim Y.K."/>
            <person name="Shin Y."/>
            <person name="Noh S.J."/>
            <person name="Park J."/>
            <person name="Seo Y.S."/>
            <person name="Kwon S.Y."/>
            <person name="Kim H.A."/>
            <person name="Park J.M."/>
            <person name="Kim H.J."/>
            <person name="Choi S.B."/>
            <person name="Bosland P.W."/>
            <person name="Reeves G."/>
            <person name="Jo S.H."/>
            <person name="Lee B.W."/>
            <person name="Cho H.T."/>
            <person name="Choi H.S."/>
            <person name="Lee M.S."/>
            <person name="Yu Y."/>
            <person name="Do Choi Y."/>
            <person name="Park B.S."/>
            <person name="van Deynze A."/>
            <person name="Ashrafi H."/>
            <person name="Hill T."/>
            <person name="Kim W.T."/>
            <person name="Pai H.S."/>
            <person name="Ahn H.K."/>
            <person name="Yeam I."/>
            <person name="Giovannoni J.J."/>
            <person name="Rose J.K."/>
            <person name="Sorensen I."/>
            <person name="Lee S.J."/>
            <person name="Kim R.W."/>
            <person name="Choi I.Y."/>
            <person name="Choi B.S."/>
            <person name="Lim J.S."/>
            <person name="Lee Y.H."/>
            <person name="Choi D."/>
        </authorList>
    </citation>
    <scope>NUCLEOTIDE SEQUENCE [LARGE SCALE GENOMIC DNA]</scope>
    <source>
        <strain evidence="2">cv. CM334</strain>
    </source>
</reference>
<comment type="caution">
    <text evidence="1">The sequence shown here is derived from an EMBL/GenBank/DDBJ whole genome shotgun (WGS) entry which is preliminary data.</text>
</comment>
<sequence length="379" mass="43559">MSLQITYQDKASQTDLSMEEADAKDTQTDLLLQMFEQMKLLQERVIILTDEVTNVKVQKVVNFYFTLLDYCLDELEETDEDVYQFNSKLANLLVEIIPVDLEVMHISSKNLIGSKSAEFGRFIKKLLEASLDILREYLIHLQQYMVNAITPVTSTQNTNVMIEFLLIILSDVPFDVNHHDKLFVLLAHVGVLIWEVPTLVRNLAENSRNEEYLKETSGASLNMLENIELLRKDLKNVFSKAPAHSSQLCFPMNNGPHFMTLSVLSDLLREDIMNLLDFIEMLNNEDQTVLDMYQIEKLKLELTFLSACLQLCYYISDGSNAEMSCISYEVYDLVQSLFHQRGDGMLVKLKDHIVPRLFENIKSSFTVHHSESSGTMTED</sequence>
<protein>
    <submittedName>
        <fullName evidence="1">Uncharacterized protein</fullName>
    </submittedName>
</protein>
<organism evidence="1 2">
    <name type="scientific">Capsicum annuum</name>
    <name type="common">Capsicum pepper</name>
    <dbReference type="NCBI Taxonomy" id="4072"/>
    <lineage>
        <taxon>Eukaryota</taxon>
        <taxon>Viridiplantae</taxon>
        <taxon>Streptophyta</taxon>
        <taxon>Embryophyta</taxon>
        <taxon>Tracheophyta</taxon>
        <taxon>Spermatophyta</taxon>
        <taxon>Magnoliopsida</taxon>
        <taxon>eudicotyledons</taxon>
        <taxon>Gunneridae</taxon>
        <taxon>Pentapetalae</taxon>
        <taxon>asterids</taxon>
        <taxon>lamiids</taxon>
        <taxon>Solanales</taxon>
        <taxon>Solanaceae</taxon>
        <taxon>Solanoideae</taxon>
        <taxon>Capsiceae</taxon>
        <taxon>Capsicum</taxon>
    </lineage>
</organism>
<dbReference type="Proteomes" id="UP000222542">
    <property type="component" value="Unassembled WGS sequence"/>
</dbReference>
<evidence type="ECO:0000313" key="2">
    <source>
        <dbReference type="Proteomes" id="UP000222542"/>
    </source>
</evidence>
<gene>
    <name evidence="1" type="ORF">T459_14994</name>
</gene>
<reference evidence="1 2" key="2">
    <citation type="journal article" date="2017" name="Genome Biol.">
        <title>New reference genome sequences of hot pepper reveal the massive evolution of plant disease-resistance genes by retroduplication.</title>
        <authorList>
            <person name="Kim S."/>
            <person name="Park J."/>
            <person name="Yeom S.I."/>
            <person name="Kim Y.M."/>
            <person name="Seo E."/>
            <person name="Kim K.T."/>
            <person name="Kim M.S."/>
            <person name="Lee J.M."/>
            <person name="Cheong K."/>
            <person name="Shin H.S."/>
            <person name="Kim S.B."/>
            <person name="Han K."/>
            <person name="Lee J."/>
            <person name="Park M."/>
            <person name="Lee H.A."/>
            <person name="Lee H.Y."/>
            <person name="Lee Y."/>
            <person name="Oh S."/>
            <person name="Lee J.H."/>
            <person name="Choi E."/>
            <person name="Choi E."/>
            <person name="Lee S.E."/>
            <person name="Jeon J."/>
            <person name="Kim H."/>
            <person name="Choi G."/>
            <person name="Song H."/>
            <person name="Lee J."/>
            <person name="Lee S.C."/>
            <person name="Kwon J.K."/>
            <person name="Lee H.Y."/>
            <person name="Koo N."/>
            <person name="Hong Y."/>
            <person name="Kim R.W."/>
            <person name="Kang W.H."/>
            <person name="Huh J.H."/>
            <person name="Kang B.C."/>
            <person name="Yang T.J."/>
            <person name="Lee Y.H."/>
            <person name="Bennetzen J.L."/>
            <person name="Choi D."/>
        </authorList>
    </citation>
    <scope>NUCLEOTIDE SEQUENCE [LARGE SCALE GENOMIC DNA]</scope>
    <source>
        <strain evidence="2">cv. CM334</strain>
    </source>
</reference>
<proteinExistence type="predicted"/>
<name>A0A2G2ZJ00_CAPAN</name>
<evidence type="ECO:0000313" key="1">
    <source>
        <dbReference type="EMBL" id="PHT81979.1"/>
    </source>
</evidence>
<keyword evidence="2" id="KW-1185">Reference proteome</keyword>
<dbReference type="AlphaFoldDB" id="A0A2G2ZJ00"/>
<dbReference type="Gramene" id="PHT81979">
    <property type="protein sequence ID" value="PHT81979"/>
    <property type="gene ID" value="T459_14994"/>
</dbReference>
<dbReference type="EMBL" id="AYRZ02000005">
    <property type="protein sequence ID" value="PHT81979.1"/>
    <property type="molecule type" value="Genomic_DNA"/>
</dbReference>
<accession>A0A2G2ZJ00</accession>